<evidence type="ECO:0000313" key="4">
    <source>
        <dbReference type="EMBL" id="MBB5343427.1"/>
    </source>
</evidence>
<dbReference type="Pfam" id="PF00092">
    <property type="entry name" value="VWA"/>
    <property type="match status" value="1"/>
</dbReference>
<feature type="signal peptide" evidence="2">
    <location>
        <begin position="1"/>
        <end position="35"/>
    </location>
</feature>
<evidence type="ECO:0000259" key="3">
    <source>
        <dbReference type="PROSITE" id="PS50234"/>
    </source>
</evidence>
<feature type="compositionally biased region" description="Low complexity" evidence="1">
    <location>
        <begin position="83"/>
        <end position="102"/>
    </location>
</feature>
<dbReference type="Proteomes" id="UP000569092">
    <property type="component" value="Unassembled WGS sequence"/>
</dbReference>
<dbReference type="NCBIfam" id="TIGR03436">
    <property type="entry name" value="acidobact_VWFA"/>
    <property type="match status" value="1"/>
</dbReference>
<dbReference type="SMART" id="SM00327">
    <property type="entry name" value="VWA"/>
    <property type="match status" value="1"/>
</dbReference>
<feature type="chain" id="PRO_5030509623" evidence="2">
    <location>
        <begin position="36"/>
        <end position="428"/>
    </location>
</feature>
<evidence type="ECO:0000256" key="2">
    <source>
        <dbReference type="SAM" id="SignalP"/>
    </source>
</evidence>
<protein>
    <submittedName>
        <fullName evidence="4">VWFA-related protein</fullName>
    </submittedName>
</protein>
<dbReference type="EMBL" id="JACHDZ010000002">
    <property type="protein sequence ID" value="MBB5343427.1"/>
    <property type="molecule type" value="Genomic_DNA"/>
</dbReference>
<keyword evidence="2" id="KW-0732">Signal</keyword>
<dbReference type="PROSITE" id="PS50234">
    <property type="entry name" value="VWFA"/>
    <property type="match status" value="1"/>
</dbReference>
<accession>A0A7W8N2I2</accession>
<comment type="caution">
    <text evidence="4">The sequence shown here is derived from an EMBL/GenBank/DDBJ whole genome shotgun (WGS) entry which is preliminary data.</text>
</comment>
<feature type="compositionally biased region" description="Low complexity" evidence="1">
    <location>
        <begin position="61"/>
        <end position="73"/>
    </location>
</feature>
<dbReference type="SUPFAM" id="SSF53300">
    <property type="entry name" value="vWA-like"/>
    <property type="match status" value="1"/>
</dbReference>
<feature type="compositionally biased region" description="Low complexity" evidence="1">
    <location>
        <begin position="110"/>
        <end position="147"/>
    </location>
</feature>
<gene>
    <name evidence="4" type="ORF">HDF10_001402</name>
</gene>
<dbReference type="InterPro" id="IPR036465">
    <property type="entry name" value="vWFA_dom_sf"/>
</dbReference>
<reference evidence="4 5" key="1">
    <citation type="submission" date="2020-08" db="EMBL/GenBank/DDBJ databases">
        <title>Genomic Encyclopedia of Type Strains, Phase IV (KMG-V): Genome sequencing to study the core and pangenomes of soil and plant-associated prokaryotes.</title>
        <authorList>
            <person name="Whitman W."/>
        </authorList>
    </citation>
    <scope>NUCLEOTIDE SEQUENCE [LARGE SCALE GENOMIC DNA]</scope>
    <source>
        <strain evidence="4 5">M8US30</strain>
    </source>
</reference>
<dbReference type="InterPro" id="IPR002035">
    <property type="entry name" value="VWF_A"/>
</dbReference>
<organism evidence="4 5">
    <name type="scientific">Tunturiibacter lichenicola</name>
    <dbReference type="NCBI Taxonomy" id="2051959"/>
    <lineage>
        <taxon>Bacteria</taxon>
        <taxon>Pseudomonadati</taxon>
        <taxon>Acidobacteriota</taxon>
        <taxon>Terriglobia</taxon>
        <taxon>Terriglobales</taxon>
        <taxon>Acidobacteriaceae</taxon>
        <taxon>Tunturiibacter</taxon>
    </lineage>
</organism>
<feature type="domain" description="VWFA" evidence="3">
    <location>
        <begin position="206"/>
        <end position="382"/>
    </location>
</feature>
<sequence length="428" mass="46606">MTAPNRMNHASRVKLPVFLRSALLLLLLAAPSLHAQTTLTQRPNWLHRLFVSSSDSAAPSSAEVAQSATTPAPASTPAPSSTPAPASTSVPASATPTPAAQSPQPPPSSLQPAATATQTPATQTPATTTPTQTPGQATPPAADTPQDQPVETLRVQVNEVNLIFTVTDKHGKFITGLKRENFGLLDDGRPPTAVLRFTQQTNLPLRVGIMLDTSSSIRQRFQFEQDSAIEFLLQILHLNDRAFVEGFDIETDVAQDFTNNVDLLNQGIRKLRPGGGTALFDALYKTCKDQMLPLQETGAVRRALILVSDGDDNYSRVQESDAIKMCQRADTIVYTISTNISPSKDKGDDVLKAISDATGGQAFYPTKLEDVAIGFRNIEEELRSQYHLVYRPADLRMDGSFRTIYLQANDPRFKVRAQKGYFSPRPPQ</sequence>
<dbReference type="AlphaFoldDB" id="A0A7W8N2I2"/>
<evidence type="ECO:0000256" key="1">
    <source>
        <dbReference type="SAM" id="MobiDB-lite"/>
    </source>
</evidence>
<dbReference type="InterPro" id="IPR017802">
    <property type="entry name" value="VWFA-rel_acidobac-type"/>
</dbReference>
<feature type="region of interest" description="Disordered" evidence="1">
    <location>
        <begin position="61"/>
        <end position="147"/>
    </location>
</feature>
<name>A0A7W8N2I2_9BACT</name>
<dbReference type="Gene3D" id="3.40.50.410">
    <property type="entry name" value="von Willebrand factor, type A domain"/>
    <property type="match status" value="1"/>
</dbReference>
<proteinExistence type="predicted"/>
<evidence type="ECO:0000313" key="5">
    <source>
        <dbReference type="Proteomes" id="UP000569092"/>
    </source>
</evidence>
<dbReference type="CDD" id="cd00198">
    <property type="entry name" value="vWFA"/>
    <property type="match status" value="1"/>
</dbReference>